<reference evidence="1" key="1">
    <citation type="submission" date="2022-03" db="EMBL/GenBank/DDBJ databases">
        <authorList>
            <person name="Lindestad O."/>
        </authorList>
    </citation>
    <scope>NUCLEOTIDE SEQUENCE</scope>
</reference>
<protein>
    <submittedName>
        <fullName evidence="1">Jg23115 protein</fullName>
    </submittedName>
</protein>
<sequence length="103" mass="11774">MVNDDVNTGGPAQSKADPFDPIPITDYIDLLGVDISFNSNTVMPENHYHRYCRNLYCVSVSYQLTALKSLKGTDTRDECMHFIPVALENTRLFERQKFHAYAK</sequence>
<proteinExistence type="predicted"/>
<dbReference type="AlphaFoldDB" id="A0A8S4QX16"/>
<gene>
    <name evidence="1" type="primary">jg23115</name>
    <name evidence="1" type="ORF">PAEG_LOCUS7143</name>
</gene>
<dbReference type="EMBL" id="CAKXAJ010021315">
    <property type="protein sequence ID" value="CAH2226437.1"/>
    <property type="molecule type" value="Genomic_DNA"/>
</dbReference>
<organism evidence="1 2">
    <name type="scientific">Pararge aegeria aegeria</name>
    <dbReference type="NCBI Taxonomy" id="348720"/>
    <lineage>
        <taxon>Eukaryota</taxon>
        <taxon>Metazoa</taxon>
        <taxon>Ecdysozoa</taxon>
        <taxon>Arthropoda</taxon>
        <taxon>Hexapoda</taxon>
        <taxon>Insecta</taxon>
        <taxon>Pterygota</taxon>
        <taxon>Neoptera</taxon>
        <taxon>Endopterygota</taxon>
        <taxon>Lepidoptera</taxon>
        <taxon>Glossata</taxon>
        <taxon>Ditrysia</taxon>
        <taxon>Papilionoidea</taxon>
        <taxon>Nymphalidae</taxon>
        <taxon>Satyrinae</taxon>
        <taxon>Satyrini</taxon>
        <taxon>Parargina</taxon>
        <taxon>Pararge</taxon>
    </lineage>
</organism>
<evidence type="ECO:0000313" key="1">
    <source>
        <dbReference type="EMBL" id="CAH2226437.1"/>
    </source>
</evidence>
<evidence type="ECO:0000313" key="2">
    <source>
        <dbReference type="Proteomes" id="UP000838756"/>
    </source>
</evidence>
<comment type="caution">
    <text evidence="1">The sequence shown here is derived from an EMBL/GenBank/DDBJ whole genome shotgun (WGS) entry which is preliminary data.</text>
</comment>
<name>A0A8S4QX16_9NEOP</name>
<keyword evidence="2" id="KW-1185">Reference proteome</keyword>
<accession>A0A8S4QX16</accession>
<dbReference type="Proteomes" id="UP000838756">
    <property type="component" value="Unassembled WGS sequence"/>
</dbReference>